<name>A0A109LBW7_PSEFL</name>
<dbReference type="AlphaFoldDB" id="A0A109LBW7"/>
<sequence>MPAQFQAAGTGALQPTEQAKQLGTPRAHQPEQAQDLALAHLKTDWFTQAGAEQAVHLERHFALLTRSVIVNILDIATDHAGHQLIVGQRVHVLERTHVATVLEHRHCVADTEHFFHTVRHVEHHFALLAQARDDRHQAVDFPRREATGRLVKGDHMGATGQRLGDFHQLALAQGQAPEFLVGVDFIGQALEAGQGLLAQQAPVDHAKARGQMPEEQVLGHAHFRHQMQLLVNHRHTAGDAVGGAFEGHGLRADLHRTAGRNVGAAEDFQQGRLACAVLAHQRVHLPRVGGEANAIQRLDPGKGLADAFKPQGCSGHFHSPILVSSAWKFSRVISVTSSMAVYFGGSVPWVTHSYIISAVL</sequence>
<organism evidence="2 3">
    <name type="scientific">Pseudomonas fluorescens</name>
    <dbReference type="NCBI Taxonomy" id="294"/>
    <lineage>
        <taxon>Bacteria</taxon>
        <taxon>Pseudomonadati</taxon>
        <taxon>Pseudomonadota</taxon>
        <taxon>Gammaproteobacteria</taxon>
        <taxon>Pseudomonadales</taxon>
        <taxon>Pseudomonadaceae</taxon>
        <taxon>Pseudomonas</taxon>
    </lineage>
</organism>
<dbReference type="EMBL" id="LCYA01000154">
    <property type="protein sequence ID" value="KWV84721.1"/>
    <property type="molecule type" value="Genomic_DNA"/>
</dbReference>
<dbReference type="AntiFam" id="ANF00142">
    <property type="entry name" value="Shadow ORF (opposite yadG)"/>
</dbReference>
<evidence type="ECO:0000256" key="1">
    <source>
        <dbReference type="SAM" id="MobiDB-lite"/>
    </source>
</evidence>
<protein>
    <submittedName>
        <fullName evidence="2">Uncharacterized protein</fullName>
    </submittedName>
</protein>
<accession>A0A109LBW7</accession>
<dbReference type="Proteomes" id="UP000061348">
    <property type="component" value="Unassembled WGS sequence"/>
</dbReference>
<reference evidence="2 3" key="1">
    <citation type="submission" date="2015-05" db="EMBL/GenBank/DDBJ databases">
        <title>A genomic and transcriptomic approach to investigate the blue pigment phenotype in Pseudomonas fluorescens.</title>
        <authorList>
            <person name="Andreani N.A."/>
            <person name="Cardazzo B."/>
        </authorList>
    </citation>
    <scope>NUCLEOTIDE SEQUENCE [LARGE SCALE GENOMIC DNA]</scope>
    <source>
        <strain evidence="2 3">Ps_22</strain>
    </source>
</reference>
<feature type="region of interest" description="Disordered" evidence="1">
    <location>
        <begin position="1"/>
        <end position="28"/>
    </location>
</feature>
<evidence type="ECO:0000313" key="2">
    <source>
        <dbReference type="EMBL" id="KWV84721.1"/>
    </source>
</evidence>
<dbReference type="AntiFam" id="ANF00095">
    <property type="entry name" value="Shadow ORF (opposite ABC transporters)"/>
</dbReference>
<proteinExistence type="predicted"/>
<dbReference type="PATRIC" id="fig|294.194.peg.6372"/>
<evidence type="ECO:0000313" key="3">
    <source>
        <dbReference type="Proteomes" id="UP000061348"/>
    </source>
</evidence>
<gene>
    <name evidence="2" type="ORF">PFLmoz3_05759</name>
</gene>
<comment type="caution">
    <text evidence="2">The sequence shown here is derived from an EMBL/GenBank/DDBJ whole genome shotgun (WGS) entry which is preliminary data.</text>
</comment>